<proteinExistence type="predicted"/>
<gene>
    <name evidence="2" type="ORF">F511_37179</name>
</gene>
<keyword evidence="1" id="KW-0732">Signal</keyword>
<dbReference type="EMBL" id="KQ987781">
    <property type="protein sequence ID" value="KZV56806.1"/>
    <property type="molecule type" value="Genomic_DNA"/>
</dbReference>
<name>A0A2Z7DDA0_9LAMI</name>
<evidence type="ECO:0000313" key="2">
    <source>
        <dbReference type="EMBL" id="KZV56806.1"/>
    </source>
</evidence>
<evidence type="ECO:0000256" key="1">
    <source>
        <dbReference type="SAM" id="SignalP"/>
    </source>
</evidence>
<organism evidence="2 3">
    <name type="scientific">Dorcoceras hygrometricum</name>
    <dbReference type="NCBI Taxonomy" id="472368"/>
    <lineage>
        <taxon>Eukaryota</taxon>
        <taxon>Viridiplantae</taxon>
        <taxon>Streptophyta</taxon>
        <taxon>Embryophyta</taxon>
        <taxon>Tracheophyta</taxon>
        <taxon>Spermatophyta</taxon>
        <taxon>Magnoliopsida</taxon>
        <taxon>eudicotyledons</taxon>
        <taxon>Gunneridae</taxon>
        <taxon>Pentapetalae</taxon>
        <taxon>asterids</taxon>
        <taxon>lamiids</taxon>
        <taxon>Lamiales</taxon>
        <taxon>Gesneriaceae</taxon>
        <taxon>Didymocarpoideae</taxon>
        <taxon>Trichosporeae</taxon>
        <taxon>Loxocarpinae</taxon>
        <taxon>Dorcoceras</taxon>
    </lineage>
</organism>
<accession>A0A2Z7DDA0</accession>
<dbReference type="Proteomes" id="UP000250235">
    <property type="component" value="Unassembled WGS sequence"/>
</dbReference>
<feature type="chain" id="PRO_5016273932" description="Secreted protein" evidence="1">
    <location>
        <begin position="24"/>
        <end position="88"/>
    </location>
</feature>
<keyword evidence="3" id="KW-1185">Reference proteome</keyword>
<evidence type="ECO:0008006" key="4">
    <source>
        <dbReference type="Google" id="ProtNLM"/>
    </source>
</evidence>
<dbReference type="AlphaFoldDB" id="A0A2Z7DDA0"/>
<sequence length="88" mass="9584">MRRHDHLLVFAFVLHAPATTTRALLDGPPLGPGSSNETNLVPKRACTKENECWEGAAPCMQKHTLRGALHLAIGSTLKPRIRTTTSQS</sequence>
<protein>
    <recommendedName>
        <fullName evidence="4">Secreted protein</fullName>
    </recommendedName>
</protein>
<feature type="signal peptide" evidence="1">
    <location>
        <begin position="1"/>
        <end position="23"/>
    </location>
</feature>
<reference evidence="2 3" key="1">
    <citation type="journal article" date="2015" name="Proc. Natl. Acad. Sci. U.S.A.">
        <title>The resurrection genome of Boea hygrometrica: A blueprint for survival of dehydration.</title>
        <authorList>
            <person name="Xiao L."/>
            <person name="Yang G."/>
            <person name="Zhang L."/>
            <person name="Yang X."/>
            <person name="Zhao S."/>
            <person name="Ji Z."/>
            <person name="Zhou Q."/>
            <person name="Hu M."/>
            <person name="Wang Y."/>
            <person name="Chen M."/>
            <person name="Xu Y."/>
            <person name="Jin H."/>
            <person name="Xiao X."/>
            <person name="Hu G."/>
            <person name="Bao F."/>
            <person name="Hu Y."/>
            <person name="Wan P."/>
            <person name="Li L."/>
            <person name="Deng X."/>
            <person name="Kuang T."/>
            <person name="Xiang C."/>
            <person name="Zhu J.K."/>
            <person name="Oliver M.J."/>
            <person name="He Y."/>
        </authorList>
    </citation>
    <scope>NUCLEOTIDE SEQUENCE [LARGE SCALE GENOMIC DNA]</scope>
    <source>
        <strain evidence="3">cv. XS01</strain>
    </source>
</reference>
<evidence type="ECO:0000313" key="3">
    <source>
        <dbReference type="Proteomes" id="UP000250235"/>
    </source>
</evidence>